<dbReference type="PANTHER" id="PTHR42700:SF1">
    <property type="entry name" value="SULFATE ADENYLYLTRANSFERASE"/>
    <property type="match status" value="1"/>
</dbReference>
<reference evidence="9" key="1">
    <citation type="submission" date="2021-03" db="EMBL/GenBank/DDBJ databases">
        <authorList>
            <person name="Wang G."/>
        </authorList>
    </citation>
    <scope>NUCLEOTIDE SEQUENCE</scope>
    <source>
        <strain evidence="9">KCTC 12899</strain>
    </source>
</reference>
<dbReference type="NCBIfam" id="NF003013">
    <property type="entry name" value="PRK03846.1"/>
    <property type="match status" value="1"/>
</dbReference>
<comment type="function">
    <text evidence="6">Catalyzes the synthesis of activated sulfate.</text>
</comment>
<dbReference type="Pfam" id="PF09834">
    <property type="entry name" value="DUF2061"/>
    <property type="match status" value="1"/>
</dbReference>
<comment type="caution">
    <text evidence="9">The sequence shown here is derived from an EMBL/GenBank/DDBJ whole genome shotgun (WGS) entry which is preliminary data.</text>
</comment>
<dbReference type="GO" id="GO:0004020">
    <property type="term" value="F:adenylylsulfate kinase activity"/>
    <property type="evidence" value="ECO:0007669"/>
    <property type="project" value="UniProtKB-EC"/>
</dbReference>
<keyword evidence="3 6" id="KW-0808">Transferase</keyword>
<dbReference type="PANTHER" id="PTHR42700">
    <property type="entry name" value="SULFATE ADENYLYLTRANSFERASE"/>
    <property type="match status" value="1"/>
</dbReference>
<comment type="similarity">
    <text evidence="6">Belongs to the APS kinase family.</text>
</comment>
<evidence type="ECO:0000259" key="8">
    <source>
        <dbReference type="Pfam" id="PF09834"/>
    </source>
</evidence>
<evidence type="ECO:0000256" key="4">
    <source>
        <dbReference type="ARBA" id="ARBA00022741"/>
    </source>
</evidence>
<dbReference type="SUPFAM" id="SSF52540">
    <property type="entry name" value="P-loop containing nucleoside triphosphate hydrolases"/>
    <property type="match status" value="1"/>
</dbReference>
<protein>
    <recommendedName>
        <fullName evidence="2 6">Adenylyl-sulfate kinase</fullName>
        <ecNumber evidence="2 6">2.7.1.25</ecNumber>
    </recommendedName>
</protein>
<evidence type="ECO:0000256" key="6">
    <source>
        <dbReference type="RuleBase" id="RU004347"/>
    </source>
</evidence>
<dbReference type="GO" id="GO:0010134">
    <property type="term" value="P:sulfate assimilation via adenylyl sulfate reduction"/>
    <property type="evidence" value="ECO:0007669"/>
    <property type="project" value="TreeGrafter"/>
</dbReference>
<dbReference type="Proteomes" id="UP000664417">
    <property type="component" value="Unassembled WGS sequence"/>
</dbReference>
<evidence type="ECO:0000256" key="5">
    <source>
        <dbReference type="ARBA" id="ARBA00022840"/>
    </source>
</evidence>
<dbReference type="GO" id="GO:0005524">
    <property type="term" value="F:ATP binding"/>
    <property type="evidence" value="ECO:0007669"/>
    <property type="project" value="UniProtKB-KW"/>
</dbReference>
<evidence type="ECO:0000259" key="7">
    <source>
        <dbReference type="Pfam" id="PF01583"/>
    </source>
</evidence>
<evidence type="ECO:0000313" key="10">
    <source>
        <dbReference type="Proteomes" id="UP000664417"/>
    </source>
</evidence>
<evidence type="ECO:0000256" key="2">
    <source>
        <dbReference type="ARBA" id="ARBA00012121"/>
    </source>
</evidence>
<evidence type="ECO:0000313" key="9">
    <source>
        <dbReference type="EMBL" id="MBO1321556.1"/>
    </source>
</evidence>
<feature type="domain" description="DUF2061" evidence="8">
    <location>
        <begin position="14"/>
        <end position="65"/>
    </location>
</feature>
<dbReference type="CDD" id="cd02027">
    <property type="entry name" value="APSK"/>
    <property type="match status" value="1"/>
</dbReference>
<dbReference type="InterPro" id="IPR002891">
    <property type="entry name" value="APS"/>
</dbReference>
<dbReference type="NCBIfam" id="TIGR00455">
    <property type="entry name" value="apsK"/>
    <property type="match status" value="1"/>
</dbReference>
<dbReference type="EC" id="2.7.1.25" evidence="2 6"/>
<name>A0A8J7QA27_9BACT</name>
<dbReference type="GO" id="GO:0005737">
    <property type="term" value="C:cytoplasm"/>
    <property type="evidence" value="ECO:0007669"/>
    <property type="project" value="TreeGrafter"/>
</dbReference>
<dbReference type="Gene3D" id="3.40.50.300">
    <property type="entry name" value="P-loop containing nucleotide triphosphate hydrolases"/>
    <property type="match status" value="1"/>
</dbReference>
<gene>
    <name evidence="9" type="primary">cysC</name>
    <name evidence="9" type="ORF">J3U88_23970</name>
</gene>
<dbReference type="InterPro" id="IPR050512">
    <property type="entry name" value="Sulf_AdTrans/APS_kinase"/>
</dbReference>
<dbReference type="EMBL" id="JAFREP010000025">
    <property type="protein sequence ID" value="MBO1321556.1"/>
    <property type="molecule type" value="Genomic_DNA"/>
</dbReference>
<comment type="pathway">
    <text evidence="6">Sulfur metabolism; hydrogen sulfide biosynthesis; sulfite from sulfate: step 2/3.</text>
</comment>
<accession>A0A8J7QA27</accession>
<keyword evidence="10" id="KW-1185">Reference proteome</keyword>
<evidence type="ECO:0000256" key="3">
    <source>
        <dbReference type="ARBA" id="ARBA00022679"/>
    </source>
</evidence>
<evidence type="ECO:0000256" key="1">
    <source>
        <dbReference type="ARBA" id="ARBA00001823"/>
    </source>
</evidence>
<comment type="catalytic activity">
    <reaction evidence="1 6">
        <text>adenosine 5'-phosphosulfate + ATP = 3'-phosphoadenylyl sulfate + ADP + H(+)</text>
        <dbReference type="Rhea" id="RHEA:24152"/>
        <dbReference type="ChEBI" id="CHEBI:15378"/>
        <dbReference type="ChEBI" id="CHEBI:30616"/>
        <dbReference type="ChEBI" id="CHEBI:58243"/>
        <dbReference type="ChEBI" id="CHEBI:58339"/>
        <dbReference type="ChEBI" id="CHEBI:456216"/>
        <dbReference type="EC" id="2.7.1.25"/>
    </reaction>
</comment>
<dbReference type="InterPro" id="IPR059117">
    <property type="entry name" value="APS_kinase_dom"/>
</dbReference>
<keyword evidence="5 6" id="KW-0067">ATP-binding</keyword>
<feature type="domain" description="APS kinase" evidence="7">
    <location>
        <begin position="76"/>
        <end position="222"/>
    </location>
</feature>
<dbReference type="Pfam" id="PF01583">
    <property type="entry name" value="APS_kinase"/>
    <property type="match status" value="1"/>
</dbReference>
<proteinExistence type="inferred from homology"/>
<organism evidence="9 10">
    <name type="scientific">Acanthopleuribacter pedis</name>
    <dbReference type="NCBI Taxonomy" id="442870"/>
    <lineage>
        <taxon>Bacteria</taxon>
        <taxon>Pseudomonadati</taxon>
        <taxon>Acidobacteriota</taxon>
        <taxon>Holophagae</taxon>
        <taxon>Acanthopleuribacterales</taxon>
        <taxon>Acanthopleuribacteraceae</taxon>
        <taxon>Acanthopleuribacter</taxon>
    </lineage>
</organism>
<dbReference type="GO" id="GO:0019379">
    <property type="term" value="P:sulfate assimilation, phosphoadenylyl sulfate reduction by phosphoadenylyl-sulfate reductase (thioredoxin)"/>
    <property type="evidence" value="ECO:0007669"/>
    <property type="project" value="TreeGrafter"/>
</dbReference>
<dbReference type="GO" id="GO:0004781">
    <property type="term" value="F:sulfate adenylyltransferase (ATP) activity"/>
    <property type="evidence" value="ECO:0007669"/>
    <property type="project" value="TreeGrafter"/>
</dbReference>
<keyword evidence="4 6" id="KW-0547">Nucleotide-binding</keyword>
<sequence length="270" mass="29593">MSPSPVHDSWLRSLLKTLSWRLTATLTTIALVYWITGEVSLAVAAGSLELFLKMVLYLGHERLWDRLSLGRVTRKPAVLWFTGLSGAGKSTLALAVKEALEQQNTAVAWLDGDITRKFLPRTGFSREARDGNVLKAGFIARTLEENGVTVVASYISPYRATRDQVRTMCDHFVEIHVATPLEICEARDVKGLYAKARAGEISQFTGIDDPYEAPHQAEIVIDTTREDVPAAVARILAYLRNPPKAPMITPTPVKTTAAALLSNPVAPGKE</sequence>
<dbReference type="GO" id="GO:0070814">
    <property type="term" value="P:hydrogen sulfide biosynthetic process"/>
    <property type="evidence" value="ECO:0007669"/>
    <property type="project" value="UniProtKB-UniPathway"/>
</dbReference>
<keyword evidence="6 9" id="KW-0418">Kinase</keyword>
<dbReference type="RefSeq" id="WP_207861530.1">
    <property type="nucleotide sequence ID" value="NZ_JAFREP010000025.1"/>
</dbReference>
<dbReference type="InterPro" id="IPR027417">
    <property type="entry name" value="P-loop_NTPase"/>
</dbReference>
<dbReference type="UniPathway" id="UPA00140">
    <property type="reaction ID" value="UER00205"/>
</dbReference>
<dbReference type="AlphaFoldDB" id="A0A8J7QA27"/>
<dbReference type="InterPro" id="IPR018638">
    <property type="entry name" value="DUF2061_membrane"/>
</dbReference>